<evidence type="ECO:0000259" key="5">
    <source>
        <dbReference type="Pfam" id="PF00108"/>
    </source>
</evidence>
<dbReference type="InterPro" id="IPR002155">
    <property type="entry name" value="Thiolase"/>
</dbReference>
<dbReference type="EC" id="2.3.1.9" evidence="7"/>
<dbReference type="InterPro" id="IPR020617">
    <property type="entry name" value="Thiolase_C"/>
</dbReference>
<evidence type="ECO:0000256" key="2">
    <source>
        <dbReference type="ARBA" id="ARBA00022679"/>
    </source>
</evidence>
<dbReference type="SUPFAM" id="SSF53901">
    <property type="entry name" value="Thiolase-like"/>
    <property type="match status" value="2"/>
</dbReference>
<name>A0ABW4TQF2_9ACTN</name>
<evidence type="ECO:0000256" key="3">
    <source>
        <dbReference type="ARBA" id="ARBA00023315"/>
    </source>
</evidence>
<dbReference type="GO" id="GO:0003985">
    <property type="term" value="F:acetyl-CoA C-acetyltransferase activity"/>
    <property type="evidence" value="ECO:0007669"/>
    <property type="project" value="UniProtKB-EC"/>
</dbReference>
<dbReference type="Pfam" id="PF00108">
    <property type="entry name" value="Thiolase_N"/>
    <property type="match status" value="1"/>
</dbReference>
<evidence type="ECO:0000313" key="7">
    <source>
        <dbReference type="EMBL" id="MFD1948900.1"/>
    </source>
</evidence>
<dbReference type="InterPro" id="IPR020616">
    <property type="entry name" value="Thiolase_N"/>
</dbReference>
<dbReference type="PANTHER" id="PTHR42689:SF1">
    <property type="entry name" value="ACETYL-COA ACYLTRANSFERASE FADA2 (3-KETOACYL-COA THIOLASE) (BETA-KETOTHIOLASE)-RELATED"/>
    <property type="match status" value="1"/>
</dbReference>
<organism evidence="7 8">
    <name type="scientific">Nocardioides aestuarii</name>
    <dbReference type="NCBI Taxonomy" id="252231"/>
    <lineage>
        <taxon>Bacteria</taxon>
        <taxon>Bacillati</taxon>
        <taxon>Actinomycetota</taxon>
        <taxon>Actinomycetes</taxon>
        <taxon>Propionibacteriales</taxon>
        <taxon>Nocardioidaceae</taxon>
        <taxon>Nocardioides</taxon>
    </lineage>
</organism>
<evidence type="ECO:0000259" key="6">
    <source>
        <dbReference type="Pfam" id="PF02803"/>
    </source>
</evidence>
<accession>A0ABW4TQF2</accession>
<dbReference type="PIRSF" id="PIRSF000429">
    <property type="entry name" value="Ac-CoA_Ac_transf"/>
    <property type="match status" value="1"/>
</dbReference>
<dbReference type="CDD" id="cd00751">
    <property type="entry name" value="thiolase"/>
    <property type="match status" value="1"/>
</dbReference>
<gene>
    <name evidence="7" type="ORF">ACFSDE_19005</name>
</gene>
<dbReference type="Pfam" id="PF02803">
    <property type="entry name" value="Thiolase_C"/>
    <property type="match status" value="1"/>
</dbReference>
<reference evidence="8" key="1">
    <citation type="journal article" date="2019" name="Int. J. Syst. Evol. Microbiol.">
        <title>The Global Catalogue of Microorganisms (GCM) 10K type strain sequencing project: providing services to taxonomists for standard genome sequencing and annotation.</title>
        <authorList>
            <consortium name="The Broad Institute Genomics Platform"/>
            <consortium name="The Broad Institute Genome Sequencing Center for Infectious Disease"/>
            <person name="Wu L."/>
            <person name="Ma J."/>
        </authorList>
    </citation>
    <scope>NUCLEOTIDE SEQUENCE [LARGE SCALE GENOMIC DNA]</scope>
    <source>
        <strain evidence="8">CGMCC 1.12477</strain>
    </source>
</reference>
<protein>
    <submittedName>
        <fullName evidence="7">Acetyl-CoA C-acetyltransferase</fullName>
        <ecNumber evidence="7">2.3.1.9</ecNumber>
    </submittedName>
</protein>
<sequence>MQTSTHSVELAPSVRRVAVLGGNRIPFARSNTAYADASNQEMLTAAIDGLVTRFGLEGERLGEVVAGAVLKHARDFNLTREAVLGSKLSPETPATDIQQACGTGLQAAIQVANKIALGQIEAGIAGGTDTTSDAPVAISDKLRKKLMKVNAARDTAGKVKALGAIRPGDIGLEIPQNGEPRTRLSMGEHAALTALEWQISREEQDELAATSHQRLAAAYDAGFLDDQVTPFRGLERDNNLRPDSSAEKLAKLKPVFGKGEAATMTAGNSTPLTDGASAVLLASEEWAKEHDLPVLAWFTAYETAAVDYVHGQEGLLMAPAYAVARMLQREGLTFDDFDYFEIHEAFASQVLSTLKAWEDPIFCKERLGLDAPLGPIDRSKLNVNGSSLAAGHPFAATGGRIVNAAAKQLDQAGSGRTLISICAAGGQGVVAILEK</sequence>
<dbReference type="PANTHER" id="PTHR42689">
    <property type="entry name" value="ACETYL-COA ACYLTRANSFERASE FADA2 (3-KETOACYL-COA THIOLASE) (BETA-KETOTHIOLASE)-RELATED"/>
    <property type="match status" value="1"/>
</dbReference>
<feature type="domain" description="Thiolase C-terminal" evidence="6">
    <location>
        <begin position="294"/>
        <end position="435"/>
    </location>
</feature>
<dbReference type="Proteomes" id="UP001597351">
    <property type="component" value="Unassembled WGS sequence"/>
</dbReference>
<feature type="domain" description="Thiolase N-terminal" evidence="5">
    <location>
        <begin position="17"/>
        <end position="285"/>
    </location>
</feature>
<proteinExistence type="inferred from homology"/>
<keyword evidence="3 4" id="KW-0012">Acyltransferase</keyword>
<keyword evidence="8" id="KW-1185">Reference proteome</keyword>
<comment type="caution">
    <text evidence="7">The sequence shown here is derived from an EMBL/GenBank/DDBJ whole genome shotgun (WGS) entry which is preliminary data.</text>
</comment>
<dbReference type="RefSeq" id="WP_343921486.1">
    <property type="nucleotide sequence ID" value="NZ_BAAAJT010000003.1"/>
</dbReference>
<dbReference type="EMBL" id="JBHUGD010000004">
    <property type="protein sequence ID" value="MFD1948900.1"/>
    <property type="molecule type" value="Genomic_DNA"/>
</dbReference>
<keyword evidence="2 4" id="KW-0808">Transferase</keyword>
<comment type="similarity">
    <text evidence="1 4">Belongs to the thiolase-like superfamily. Thiolase family.</text>
</comment>
<evidence type="ECO:0000256" key="4">
    <source>
        <dbReference type="RuleBase" id="RU003557"/>
    </source>
</evidence>
<dbReference type="InterPro" id="IPR050521">
    <property type="entry name" value="3-ketoacyl-CoA_Thiolase"/>
</dbReference>
<dbReference type="NCBIfam" id="NF006740">
    <property type="entry name" value="PRK09268.1"/>
    <property type="match status" value="1"/>
</dbReference>
<dbReference type="NCBIfam" id="TIGR01930">
    <property type="entry name" value="AcCoA-C-Actrans"/>
    <property type="match status" value="1"/>
</dbReference>
<evidence type="ECO:0000256" key="1">
    <source>
        <dbReference type="ARBA" id="ARBA00010982"/>
    </source>
</evidence>
<dbReference type="Gene3D" id="3.40.47.10">
    <property type="match status" value="1"/>
</dbReference>
<evidence type="ECO:0000313" key="8">
    <source>
        <dbReference type="Proteomes" id="UP001597351"/>
    </source>
</evidence>
<dbReference type="InterPro" id="IPR016039">
    <property type="entry name" value="Thiolase-like"/>
</dbReference>